<dbReference type="AlphaFoldDB" id="A0A0A9GZ18"/>
<evidence type="ECO:0000313" key="1">
    <source>
        <dbReference type="EMBL" id="JAE27836.1"/>
    </source>
</evidence>
<organism evidence="1">
    <name type="scientific">Arundo donax</name>
    <name type="common">Giant reed</name>
    <name type="synonym">Donax arundinaceus</name>
    <dbReference type="NCBI Taxonomy" id="35708"/>
    <lineage>
        <taxon>Eukaryota</taxon>
        <taxon>Viridiplantae</taxon>
        <taxon>Streptophyta</taxon>
        <taxon>Embryophyta</taxon>
        <taxon>Tracheophyta</taxon>
        <taxon>Spermatophyta</taxon>
        <taxon>Magnoliopsida</taxon>
        <taxon>Liliopsida</taxon>
        <taxon>Poales</taxon>
        <taxon>Poaceae</taxon>
        <taxon>PACMAD clade</taxon>
        <taxon>Arundinoideae</taxon>
        <taxon>Arundineae</taxon>
        <taxon>Arundo</taxon>
    </lineage>
</organism>
<dbReference type="EMBL" id="GBRH01170060">
    <property type="protein sequence ID" value="JAE27836.1"/>
    <property type="molecule type" value="Transcribed_RNA"/>
</dbReference>
<accession>A0A0A9GZ18</accession>
<reference evidence="1" key="1">
    <citation type="submission" date="2014-09" db="EMBL/GenBank/DDBJ databases">
        <authorList>
            <person name="Magalhaes I.L.F."/>
            <person name="Oliveira U."/>
            <person name="Santos F.R."/>
            <person name="Vidigal T.H.D.A."/>
            <person name="Brescovit A.D."/>
            <person name="Santos A.J."/>
        </authorList>
    </citation>
    <scope>NUCLEOTIDE SEQUENCE</scope>
    <source>
        <tissue evidence="1">Shoot tissue taken approximately 20 cm above the soil surface</tissue>
    </source>
</reference>
<proteinExistence type="predicted"/>
<reference evidence="1" key="2">
    <citation type="journal article" date="2015" name="Data Brief">
        <title>Shoot transcriptome of the giant reed, Arundo donax.</title>
        <authorList>
            <person name="Barrero R.A."/>
            <person name="Guerrero F.D."/>
            <person name="Moolhuijzen P."/>
            <person name="Goolsby J.A."/>
            <person name="Tidwell J."/>
            <person name="Bellgard S.E."/>
            <person name="Bellgard M.I."/>
        </authorList>
    </citation>
    <scope>NUCLEOTIDE SEQUENCE</scope>
    <source>
        <tissue evidence="1">Shoot tissue taken approximately 20 cm above the soil surface</tissue>
    </source>
</reference>
<name>A0A0A9GZ18_ARUDO</name>
<protein>
    <submittedName>
        <fullName evidence="1">Uncharacterized protein</fullName>
    </submittedName>
</protein>
<sequence>MTCNEKGIRRHQAVKTTVEEKKFPPKLVKMCSFQIKWADLTSTPAVQTSR</sequence>